<proteinExistence type="predicted"/>
<protein>
    <submittedName>
        <fullName evidence="1">Uncharacterized protein</fullName>
    </submittedName>
</protein>
<keyword evidence="2" id="KW-1185">Reference proteome</keyword>
<dbReference type="EMBL" id="MT774406">
    <property type="protein sequence ID" value="QOR57498.1"/>
    <property type="molecule type" value="Genomic_DNA"/>
</dbReference>
<dbReference type="RefSeq" id="YP_010113138.1">
    <property type="nucleotide sequence ID" value="NC_055899.1"/>
</dbReference>
<dbReference type="Proteomes" id="UP000593974">
    <property type="component" value="Segment"/>
</dbReference>
<dbReference type="KEGG" id="vg:65131641"/>
<organism evidence="1 2">
    <name type="scientific">uncultured phage cr124_1</name>
    <dbReference type="NCBI Taxonomy" id="2772090"/>
    <lineage>
        <taxon>Viruses</taxon>
        <taxon>Duplodnaviria</taxon>
        <taxon>Heunggongvirae</taxon>
        <taxon>Uroviricota</taxon>
        <taxon>Caudoviricetes</taxon>
        <taxon>Crassvirales</taxon>
        <taxon>Suoliviridae</taxon>
        <taxon>Oafivirinae</taxon>
        <taxon>Burzaovirus</taxon>
        <taxon>Burzaovirus faecalis</taxon>
    </lineage>
</organism>
<sequence>MTREETRKLGIEFERRLIEVYPLFASEQKLSTDTIYSFLSEFLTQYAKMLYSTEDDFQRGTRRAKRISDVSRSLIRRVNIKTSNDDGLYKLPEDYAMYVRSESIVTKNYKSDKVLEDGVITPNILIKQEDVDNVINAYYNYNGIIKNPLVIFESTNYTSNLFKVISDVYTLIDSVDLTYYCQPNAFNVLKFNDSDQSAGAVHSYCSLPYSCFEELVSGAVDMYLTQYKLKLALGNSKLKSQPKLLEAE</sequence>
<name>A0A7M1RT48_9CAUD</name>
<evidence type="ECO:0000313" key="2">
    <source>
        <dbReference type="Proteomes" id="UP000593974"/>
    </source>
</evidence>
<evidence type="ECO:0000313" key="1">
    <source>
        <dbReference type="EMBL" id="QOR57498.1"/>
    </source>
</evidence>
<accession>A0A7M1RT48</accession>
<dbReference type="GeneID" id="65131641"/>
<reference evidence="1 2" key="1">
    <citation type="submission" date="2020-07" db="EMBL/GenBank/DDBJ databases">
        <title>Taxonomic proposal: Crassvirales, a new order of highly abundant and diverse bacterial viruses.</title>
        <authorList>
            <person name="Shkoporov A.N."/>
            <person name="Stockdale S.R."/>
            <person name="Guerin E."/>
            <person name="Ross R.P."/>
            <person name="Hill C."/>
        </authorList>
    </citation>
    <scope>NUCLEOTIDE SEQUENCE [LARGE SCALE GENOMIC DNA]</scope>
</reference>